<proteinExistence type="predicted"/>
<accession>A0A2N3HWC1</accession>
<keyword evidence="2" id="KW-1185">Reference proteome</keyword>
<reference evidence="1 2" key="1">
    <citation type="journal article" date="2017" name="Front. Microbiol.">
        <title>Labilibaculum manganireducens gen. nov., sp. nov. and Labilibaculum filiforme sp. nov., Novel Bacteroidetes Isolated from Subsurface Sediments of the Baltic Sea.</title>
        <authorList>
            <person name="Vandieken V."/>
            <person name="Marshall I.P."/>
            <person name="Niemann H."/>
            <person name="Engelen B."/>
            <person name="Cypionka H."/>
        </authorList>
    </citation>
    <scope>NUCLEOTIDE SEQUENCE [LARGE SCALE GENOMIC DNA]</scope>
    <source>
        <strain evidence="1 2">59.16B</strain>
    </source>
</reference>
<dbReference type="AlphaFoldDB" id="A0A2N3HWC1"/>
<dbReference type="InterPro" id="IPR003787">
    <property type="entry name" value="Sulphur_relay_DsrE/F-like"/>
</dbReference>
<dbReference type="Pfam" id="PF02635">
    <property type="entry name" value="DsrE"/>
    <property type="match status" value="1"/>
</dbReference>
<protein>
    <submittedName>
        <fullName evidence="1">DsrE family protein</fullName>
    </submittedName>
</protein>
<dbReference type="InterPro" id="IPR027396">
    <property type="entry name" value="DsrEFH-like"/>
</dbReference>
<evidence type="ECO:0000313" key="2">
    <source>
        <dbReference type="Proteomes" id="UP000233535"/>
    </source>
</evidence>
<dbReference type="Proteomes" id="UP000233535">
    <property type="component" value="Unassembled WGS sequence"/>
</dbReference>
<dbReference type="OrthoDB" id="9805634at2"/>
<evidence type="ECO:0000313" key="1">
    <source>
        <dbReference type="EMBL" id="PKQ62323.1"/>
    </source>
</evidence>
<dbReference type="Gene3D" id="3.40.1260.10">
    <property type="entry name" value="DsrEFH-like"/>
    <property type="match status" value="1"/>
</dbReference>
<organism evidence="1 2">
    <name type="scientific">Labilibaculum filiforme</name>
    <dbReference type="NCBI Taxonomy" id="1940526"/>
    <lineage>
        <taxon>Bacteria</taxon>
        <taxon>Pseudomonadati</taxon>
        <taxon>Bacteroidota</taxon>
        <taxon>Bacteroidia</taxon>
        <taxon>Marinilabiliales</taxon>
        <taxon>Marinifilaceae</taxon>
        <taxon>Labilibaculum</taxon>
    </lineage>
</organism>
<comment type="caution">
    <text evidence="1">The sequence shown here is derived from an EMBL/GenBank/DDBJ whole genome shotgun (WGS) entry which is preliminary data.</text>
</comment>
<dbReference type="RefSeq" id="WP_101261977.1">
    <property type="nucleotide sequence ID" value="NZ_MVDD01000009.1"/>
</dbReference>
<sequence>MEKLHILWTSNDKDTFKNMISMYSINSVKSGWWDAVNIIIWGGSSKLAGEDEDVQKELQKMIASGVTIEACKACADKYKASQTLTDLGVEVKYMSKLTGYIKGDDKMLTI</sequence>
<gene>
    <name evidence="1" type="ORF">BZG02_13520</name>
</gene>
<dbReference type="SUPFAM" id="SSF75169">
    <property type="entry name" value="DsrEFH-like"/>
    <property type="match status" value="1"/>
</dbReference>
<dbReference type="EMBL" id="MVDD01000009">
    <property type="protein sequence ID" value="PKQ62323.1"/>
    <property type="molecule type" value="Genomic_DNA"/>
</dbReference>
<name>A0A2N3HWC1_9BACT</name>